<dbReference type="InterPro" id="IPR008920">
    <property type="entry name" value="TF_FadR/GntR_C"/>
</dbReference>
<name>A0A7S8MUV4_9MICO</name>
<reference evidence="5 6" key="1">
    <citation type="submission" date="2020-11" db="EMBL/GenBank/DDBJ databases">
        <title>Amino acid is mineralized and recycled by bacteria in oceanic microbiome.</title>
        <authorList>
            <person name="Zheng L.Y."/>
        </authorList>
    </citation>
    <scope>NUCLEOTIDE SEQUENCE [LARGE SCALE GENOMIC DNA]</scope>
    <source>
        <strain evidence="5 6">A32-1</strain>
    </source>
</reference>
<dbReference type="KEGG" id="msf:IT882_09440"/>
<dbReference type="Gene3D" id="1.10.10.10">
    <property type="entry name" value="Winged helix-like DNA-binding domain superfamily/Winged helix DNA-binding domain"/>
    <property type="match status" value="1"/>
</dbReference>
<dbReference type="PANTHER" id="PTHR43537">
    <property type="entry name" value="TRANSCRIPTIONAL REGULATOR, GNTR FAMILY"/>
    <property type="match status" value="1"/>
</dbReference>
<keyword evidence="2" id="KW-0238">DNA-binding</keyword>
<dbReference type="Proteomes" id="UP000594480">
    <property type="component" value="Chromosome"/>
</dbReference>
<dbReference type="PROSITE" id="PS50949">
    <property type="entry name" value="HTH_GNTR"/>
    <property type="match status" value="1"/>
</dbReference>
<evidence type="ECO:0000256" key="3">
    <source>
        <dbReference type="ARBA" id="ARBA00023163"/>
    </source>
</evidence>
<dbReference type="SUPFAM" id="SSF46785">
    <property type="entry name" value="Winged helix' DNA-binding domain"/>
    <property type="match status" value="1"/>
</dbReference>
<accession>A0A7S8MUV4</accession>
<keyword evidence="6" id="KW-1185">Reference proteome</keyword>
<dbReference type="InterPro" id="IPR000524">
    <property type="entry name" value="Tscrpt_reg_HTH_GntR"/>
</dbReference>
<dbReference type="AlphaFoldDB" id="A0A7S8MUV4"/>
<organism evidence="5 6">
    <name type="scientific">Microbacterium schleiferi</name>
    <dbReference type="NCBI Taxonomy" id="69362"/>
    <lineage>
        <taxon>Bacteria</taxon>
        <taxon>Bacillati</taxon>
        <taxon>Actinomycetota</taxon>
        <taxon>Actinomycetes</taxon>
        <taxon>Micrococcales</taxon>
        <taxon>Microbacteriaceae</taxon>
        <taxon>Microbacterium</taxon>
    </lineage>
</organism>
<proteinExistence type="predicted"/>
<dbReference type="RefSeq" id="WP_195691669.1">
    <property type="nucleotide sequence ID" value="NZ_CP064760.1"/>
</dbReference>
<dbReference type="SMART" id="SM00345">
    <property type="entry name" value="HTH_GNTR"/>
    <property type="match status" value="1"/>
</dbReference>
<protein>
    <submittedName>
        <fullName evidence="5">GntR family transcriptional regulator</fullName>
    </submittedName>
</protein>
<dbReference type="InterPro" id="IPR036388">
    <property type="entry name" value="WH-like_DNA-bd_sf"/>
</dbReference>
<dbReference type="PANTHER" id="PTHR43537:SF49">
    <property type="entry name" value="TRANSCRIPTIONAL REGULATORY PROTEIN"/>
    <property type="match status" value="1"/>
</dbReference>
<dbReference type="Gene3D" id="1.20.120.530">
    <property type="entry name" value="GntR ligand-binding domain-like"/>
    <property type="match status" value="1"/>
</dbReference>
<keyword evidence="1" id="KW-0805">Transcription regulation</keyword>
<dbReference type="InterPro" id="IPR036390">
    <property type="entry name" value="WH_DNA-bd_sf"/>
</dbReference>
<evidence type="ECO:0000256" key="1">
    <source>
        <dbReference type="ARBA" id="ARBA00023015"/>
    </source>
</evidence>
<dbReference type="Pfam" id="PF07729">
    <property type="entry name" value="FCD"/>
    <property type="match status" value="1"/>
</dbReference>
<feature type="domain" description="HTH gntR-type" evidence="4">
    <location>
        <begin position="7"/>
        <end position="74"/>
    </location>
</feature>
<dbReference type="GO" id="GO:0003677">
    <property type="term" value="F:DNA binding"/>
    <property type="evidence" value="ECO:0007669"/>
    <property type="project" value="UniProtKB-KW"/>
</dbReference>
<dbReference type="EMBL" id="CP064760">
    <property type="protein sequence ID" value="QPE03567.1"/>
    <property type="molecule type" value="Genomic_DNA"/>
</dbReference>
<evidence type="ECO:0000259" key="4">
    <source>
        <dbReference type="PROSITE" id="PS50949"/>
    </source>
</evidence>
<evidence type="ECO:0000256" key="2">
    <source>
        <dbReference type="ARBA" id="ARBA00023125"/>
    </source>
</evidence>
<dbReference type="InterPro" id="IPR011711">
    <property type="entry name" value="GntR_C"/>
</dbReference>
<gene>
    <name evidence="5" type="ORF">IT882_09440</name>
</gene>
<keyword evidence="3" id="KW-0804">Transcription</keyword>
<evidence type="ECO:0000313" key="6">
    <source>
        <dbReference type="Proteomes" id="UP000594480"/>
    </source>
</evidence>
<dbReference type="Pfam" id="PF00392">
    <property type="entry name" value="GntR"/>
    <property type="match status" value="1"/>
</dbReference>
<dbReference type="SMART" id="SM00895">
    <property type="entry name" value="FCD"/>
    <property type="match status" value="1"/>
</dbReference>
<dbReference type="SUPFAM" id="SSF48008">
    <property type="entry name" value="GntR ligand-binding domain-like"/>
    <property type="match status" value="1"/>
</dbReference>
<sequence length="213" mass="23541">MASRAGLPLRDVIAAAIRGRIIDGSYVPGSRLREEEIASDFDVSRVPVREAFQVLEQQRFLELRKYKGAIVAQPESSGTRELIAIRAELEAMAARLAAAAHGGAMARELRSLTEEGSTLDPVTEPERHSELVERFHDTVAIASGNRELVEMLRTLRSRLSWIFGAELAARAAGSWDEHRDICASILGGEEAAAHLMREHVLGDLAFFDELIRR</sequence>
<dbReference type="CDD" id="cd07377">
    <property type="entry name" value="WHTH_GntR"/>
    <property type="match status" value="1"/>
</dbReference>
<evidence type="ECO:0000313" key="5">
    <source>
        <dbReference type="EMBL" id="QPE03567.1"/>
    </source>
</evidence>
<dbReference type="GO" id="GO:0003700">
    <property type="term" value="F:DNA-binding transcription factor activity"/>
    <property type="evidence" value="ECO:0007669"/>
    <property type="project" value="InterPro"/>
</dbReference>